<protein>
    <submittedName>
        <fullName evidence="2">Uncharacterized protein</fullName>
    </submittedName>
</protein>
<dbReference type="Proteomes" id="UP000663881">
    <property type="component" value="Unassembled WGS sequence"/>
</dbReference>
<feature type="region of interest" description="Disordered" evidence="1">
    <location>
        <begin position="1"/>
        <end position="53"/>
    </location>
</feature>
<dbReference type="EMBL" id="CAJOAY010023390">
    <property type="protein sequence ID" value="CAF4365786.1"/>
    <property type="molecule type" value="Genomic_DNA"/>
</dbReference>
<accession>A0A820M006</accession>
<organism evidence="2 3">
    <name type="scientific">Adineta steineri</name>
    <dbReference type="NCBI Taxonomy" id="433720"/>
    <lineage>
        <taxon>Eukaryota</taxon>
        <taxon>Metazoa</taxon>
        <taxon>Spiralia</taxon>
        <taxon>Gnathifera</taxon>
        <taxon>Rotifera</taxon>
        <taxon>Eurotatoria</taxon>
        <taxon>Bdelloidea</taxon>
        <taxon>Adinetida</taxon>
        <taxon>Adinetidae</taxon>
        <taxon>Adineta</taxon>
    </lineage>
</organism>
<feature type="non-terminal residue" evidence="2">
    <location>
        <position position="53"/>
    </location>
</feature>
<gene>
    <name evidence="2" type="ORF">OKA104_LOCUS49573</name>
</gene>
<comment type="caution">
    <text evidence="2">The sequence shown here is derived from an EMBL/GenBank/DDBJ whole genome shotgun (WGS) entry which is preliminary data.</text>
</comment>
<evidence type="ECO:0000256" key="1">
    <source>
        <dbReference type="SAM" id="MobiDB-lite"/>
    </source>
</evidence>
<sequence>MTSMDIEMLPLEHPNDQISSDTNSRRTSNSIQNQHPIETIPNVLPKTVRTPSK</sequence>
<evidence type="ECO:0000313" key="2">
    <source>
        <dbReference type="EMBL" id="CAF4365786.1"/>
    </source>
</evidence>
<name>A0A820M006_9BILA</name>
<dbReference type="AlphaFoldDB" id="A0A820M006"/>
<reference evidence="2" key="1">
    <citation type="submission" date="2021-02" db="EMBL/GenBank/DDBJ databases">
        <authorList>
            <person name="Nowell W R."/>
        </authorList>
    </citation>
    <scope>NUCLEOTIDE SEQUENCE</scope>
</reference>
<proteinExistence type="predicted"/>
<feature type="compositionally biased region" description="Low complexity" evidence="1">
    <location>
        <begin position="18"/>
        <end position="31"/>
    </location>
</feature>
<evidence type="ECO:0000313" key="3">
    <source>
        <dbReference type="Proteomes" id="UP000663881"/>
    </source>
</evidence>